<accession>A0A0A9DYY8</accession>
<sequence>MLCKSWRQKLFFLIALRSMSTRSLIFCISSSAHVTSVYMLRV</sequence>
<reference evidence="1" key="2">
    <citation type="journal article" date="2015" name="Data Brief">
        <title>Shoot transcriptome of the giant reed, Arundo donax.</title>
        <authorList>
            <person name="Barrero R.A."/>
            <person name="Guerrero F.D."/>
            <person name="Moolhuijzen P."/>
            <person name="Goolsby J.A."/>
            <person name="Tidwell J."/>
            <person name="Bellgard S.E."/>
            <person name="Bellgard M.I."/>
        </authorList>
    </citation>
    <scope>NUCLEOTIDE SEQUENCE</scope>
    <source>
        <tissue evidence="1">Shoot tissue taken approximately 20 cm above the soil surface</tissue>
    </source>
</reference>
<evidence type="ECO:0000313" key="1">
    <source>
        <dbReference type="EMBL" id="JAD93769.1"/>
    </source>
</evidence>
<dbReference type="EMBL" id="GBRH01204126">
    <property type="protein sequence ID" value="JAD93769.1"/>
    <property type="molecule type" value="Transcribed_RNA"/>
</dbReference>
<proteinExistence type="predicted"/>
<name>A0A0A9DYY8_ARUDO</name>
<dbReference type="AlphaFoldDB" id="A0A0A9DYY8"/>
<organism evidence="1">
    <name type="scientific">Arundo donax</name>
    <name type="common">Giant reed</name>
    <name type="synonym">Donax arundinaceus</name>
    <dbReference type="NCBI Taxonomy" id="35708"/>
    <lineage>
        <taxon>Eukaryota</taxon>
        <taxon>Viridiplantae</taxon>
        <taxon>Streptophyta</taxon>
        <taxon>Embryophyta</taxon>
        <taxon>Tracheophyta</taxon>
        <taxon>Spermatophyta</taxon>
        <taxon>Magnoliopsida</taxon>
        <taxon>Liliopsida</taxon>
        <taxon>Poales</taxon>
        <taxon>Poaceae</taxon>
        <taxon>PACMAD clade</taxon>
        <taxon>Arundinoideae</taxon>
        <taxon>Arundineae</taxon>
        <taxon>Arundo</taxon>
    </lineage>
</organism>
<reference evidence="1" key="1">
    <citation type="submission" date="2014-09" db="EMBL/GenBank/DDBJ databases">
        <authorList>
            <person name="Magalhaes I.L.F."/>
            <person name="Oliveira U."/>
            <person name="Santos F.R."/>
            <person name="Vidigal T.H.D.A."/>
            <person name="Brescovit A.D."/>
            <person name="Santos A.J."/>
        </authorList>
    </citation>
    <scope>NUCLEOTIDE SEQUENCE</scope>
    <source>
        <tissue evidence="1">Shoot tissue taken approximately 20 cm above the soil surface</tissue>
    </source>
</reference>
<protein>
    <submittedName>
        <fullName evidence="1">Uncharacterized protein</fullName>
    </submittedName>
</protein>